<keyword evidence="3" id="KW-1185">Reference proteome</keyword>
<evidence type="ECO:0000259" key="1">
    <source>
        <dbReference type="PROSITE" id="PS51186"/>
    </source>
</evidence>
<accession>A0A1V4IE71</accession>
<dbReference type="Gene3D" id="3.40.630.30">
    <property type="match status" value="1"/>
</dbReference>
<organism evidence="2 3">
    <name type="scientific">Clostridium oryzae</name>
    <dbReference type="NCBI Taxonomy" id="1450648"/>
    <lineage>
        <taxon>Bacteria</taxon>
        <taxon>Bacillati</taxon>
        <taxon>Bacillota</taxon>
        <taxon>Clostridia</taxon>
        <taxon>Eubacteriales</taxon>
        <taxon>Clostridiaceae</taxon>
        <taxon>Clostridium</taxon>
    </lineage>
</organism>
<dbReference type="SUPFAM" id="SSF55729">
    <property type="entry name" value="Acyl-CoA N-acyltransferases (Nat)"/>
    <property type="match status" value="1"/>
</dbReference>
<dbReference type="AlphaFoldDB" id="A0A1V4IE71"/>
<dbReference type="InterPro" id="IPR016181">
    <property type="entry name" value="Acyl_CoA_acyltransferase"/>
</dbReference>
<protein>
    <recommendedName>
        <fullName evidence="1">N-acetyltransferase domain-containing protein</fullName>
    </recommendedName>
</protein>
<comment type="caution">
    <text evidence="2">The sequence shown here is derived from an EMBL/GenBank/DDBJ whole genome shotgun (WGS) entry which is preliminary data.</text>
</comment>
<proteinExistence type="predicted"/>
<dbReference type="STRING" id="1450648.CLORY_37040"/>
<evidence type="ECO:0000313" key="2">
    <source>
        <dbReference type="EMBL" id="OPJ58209.1"/>
    </source>
</evidence>
<dbReference type="CDD" id="cd04301">
    <property type="entry name" value="NAT_SF"/>
    <property type="match status" value="1"/>
</dbReference>
<sequence length="161" mass="19049">MNITVEPMLVEQKSVLIQLMELYMYDFSLYSDDDINEYGYFGYPRIDDYWNEEGRYPYLIRVNGKIAGFVLVRSCCEYNELLNPHNIAEFFIMQKYRRLGVGKIASMKVFDMHKGGWEVSQWSKNIPAQKFWRAVIDEYTNSDFHVLGSLEEGHVGFTFYN</sequence>
<dbReference type="EMBL" id="MZGV01000061">
    <property type="protein sequence ID" value="OPJ58209.1"/>
    <property type="molecule type" value="Genomic_DNA"/>
</dbReference>
<dbReference type="RefSeq" id="WP_139376091.1">
    <property type="nucleotide sequence ID" value="NZ_MZGV01000061.1"/>
</dbReference>
<gene>
    <name evidence="2" type="ORF">CLORY_37040</name>
</gene>
<dbReference type="InterPro" id="IPR000182">
    <property type="entry name" value="GNAT_dom"/>
</dbReference>
<dbReference type="Pfam" id="PF00583">
    <property type="entry name" value="Acetyltransf_1"/>
    <property type="match status" value="1"/>
</dbReference>
<dbReference type="PROSITE" id="PS51186">
    <property type="entry name" value="GNAT"/>
    <property type="match status" value="1"/>
</dbReference>
<name>A0A1V4IE71_9CLOT</name>
<dbReference type="Proteomes" id="UP000190080">
    <property type="component" value="Unassembled WGS sequence"/>
</dbReference>
<evidence type="ECO:0000313" key="3">
    <source>
        <dbReference type="Proteomes" id="UP000190080"/>
    </source>
</evidence>
<reference evidence="2 3" key="1">
    <citation type="submission" date="2017-03" db="EMBL/GenBank/DDBJ databases">
        <title>Genome sequence of Clostridium oryzae DSM 28571.</title>
        <authorList>
            <person name="Poehlein A."/>
            <person name="Daniel R."/>
        </authorList>
    </citation>
    <scope>NUCLEOTIDE SEQUENCE [LARGE SCALE GENOMIC DNA]</scope>
    <source>
        <strain evidence="2 3">DSM 28571</strain>
    </source>
</reference>
<feature type="domain" description="N-acetyltransferase" evidence="1">
    <location>
        <begin position="3"/>
        <end position="161"/>
    </location>
</feature>
<dbReference type="GO" id="GO:0016747">
    <property type="term" value="F:acyltransferase activity, transferring groups other than amino-acyl groups"/>
    <property type="evidence" value="ECO:0007669"/>
    <property type="project" value="InterPro"/>
</dbReference>
<dbReference type="OrthoDB" id="8479334at2"/>